<dbReference type="HOGENOM" id="CLU_3075629_0_0_4"/>
<accession>F7SXC4</accession>
<proteinExistence type="predicted"/>
<reference evidence="2 3" key="1">
    <citation type="submission" date="2011-06" db="EMBL/GenBank/DDBJ databases">
        <authorList>
            <person name="Bador J."/>
            <person name="Amoureux L."/>
            <person name="Neuwirth C."/>
        </authorList>
    </citation>
    <scope>NUCLEOTIDE SEQUENCE [LARGE SCALE GENOMIC DNA]</scope>
    <source>
        <strain evidence="2 3">AXX-A</strain>
    </source>
</reference>
<dbReference type="EMBL" id="AFRQ01000031">
    <property type="protein sequence ID" value="EGP47461.1"/>
    <property type="molecule type" value="Genomic_DNA"/>
</dbReference>
<feature type="compositionally biased region" description="Basic and acidic residues" evidence="1">
    <location>
        <begin position="22"/>
        <end position="32"/>
    </location>
</feature>
<feature type="compositionally biased region" description="Low complexity" evidence="1">
    <location>
        <begin position="1"/>
        <end position="18"/>
    </location>
</feature>
<name>F7SXC4_9BURK</name>
<evidence type="ECO:0000256" key="1">
    <source>
        <dbReference type="SAM" id="MobiDB-lite"/>
    </source>
</evidence>
<sequence>MRGGAAQAANVNASAHGAIQRQEVDKAMELSRKKQKRPAAGTLAGEFGQRSL</sequence>
<comment type="caution">
    <text evidence="2">The sequence shown here is derived from an EMBL/GenBank/DDBJ whole genome shotgun (WGS) entry which is preliminary data.</text>
</comment>
<dbReference type="Proteomes" id="UP000004853">
    <property type="component" value="Unassembled WGS sequence"/>
</dbReference>
<dbReference type="AlphaFoldDB" id="F7SXC4"/>
<protein>
    <submittedName>
        <fullName evidence="2">Uncharacterized protein</fullName>
    </submittedName>
</protein>
<gene>
    <name evidence="2" type="ORF">AXXA_06898</name>
</gene>
<organism evidence="2 3">
    <name type="scientific">Achromobacter insuavis AXX-A</name>
    <dbReference type="NCBI Taxonomy" id="1003200"/>
    <lineage>
        <taxon>Bacteria</taxon>
        <taxon>Pseudomonadati</taxon>
        <taxon>Pseudomonadota</taxon>
        <taxon>Betaproteobacteria</taxon>
        <taxon>Burkholderiales</taxon>
        <taxon>Alcaligenaceae</taxon>
        <taxon>Achromobacter</taxon>
    </lineage>
</organism>
<evidence type="ECO:0000313" key="2">
    <source>
        <dbReference type="EMBL" id="EGP47461.1"/>
    </source>
</evidence>
<evidence type="ECO:0000313" key="3">
    <source>
        <dbReference type="Proteomes" id="UP000004853"/>
    </source>
</evidence>
<feature type="region of interest" description="Disordered" evidence="1">
    <location>
        <begin position="1"/>
        <end position="52"/>
    </location>
</feature>
<dbReference type="PATRIC" id="fig|1003200.3.peg.1359"/>